<dbReference type="PANTHER" id="PTHR31727:SF6">
    <property type="entry name" value="OLEOYL-ACYL CARRIER PROTEIN THIOESTERASE 1, CHLOROPLASTIC"/>
    <property type="match status" value="1"/>
</dbReference>
<dbReference type="SUPFAM" id="SSF54637">
    <property type="entry name" value="Thioesterase/thiol ester dehydrase-isomerase"/>
    <property type="match status" value="2"/>
</dbReference>
<keyword evidence="5" id="KW-0809">Transit peptide</keyword>
<dbReference type="EMBL" id="DYXE01000096">
    <property type="protein sequence ID" value="HJH51056.1"/>
    <property type="molecule type" value="Genomic_DNA"/>
</dbReference>
<dbReference type="InterPro" id="IPR002864">
    <property type="entry name" value="Acyl-ACP_thioesterase_NHD"/>
</dbReference>
<sequence length="240" mass="28019">MKRENEYMFKSRVRFSESDHHQQITLPGIINYFQDCSTFQSEALGVGVEACMERGRGWVLSSWQVEVDRYPKFGETVAVRTWACGFQGLYGYRNFCLEDEEGRMAAYAFSVWVYMDMKKGRPIKVDEEEVRRYGYGEPLAMDYASRKIALPKETKAGTPFPVRRYHIDTNEHVNNCQYVQMAQEILPDPEGIFKMRAEYKKSAVYGDMIYPEYAKEEDREVASLCDEAGKPYALVEFKRR</sequence>
<evidence type="ECO:0000256" key="5">
    <source>
        <dbReference type="ARBA" id="ARBA00022946"/>
    </source>
</evidence>
<dbReference type="Pfam" id="PF20791">
    <property type="entry name" value="Acyl-ACP_TE_C"/>
    <property type="match status" value="1"/>
</dbReference>
<dbReference type="InterPro" id="IPR029069">
    <property type="entry name" value="HotDog_dom_sf"/>
</dbReference>
<proteinExistence type="inferred from homology"/>
<dbReference type="RefSeq" id="WP_277272619.1">
    <property type="nucleotide sequence ID" value="NZ_CAWVCY010000047.1"/>
</dbReference>
<dbReference type="PANTHER" id="PTHR31727">
    <property type="entry name" value="OLEOYL-ACYL CARRIER PROTEIN THIOESTERASE 1, CHLOROPLASTIC"/>
    <property type="match status" value="1"/>
</dbReference>
<reference evidence="10" key="2">
    <citation type="submission" date="2021-09" db="EMBL/GenBank/DDBJ databases">
        <authorList>
            <person name="Gilroy R."/>
        </authorList>
    </citation>
    <scope>NUCLEOTIDE SEQUENCE</scope>
    <source>
        <strain evidence="10">USAMLcec4-12693</strain>
    </source>
</reference>
<dbReference type="Proteomes" id="UP000813420">
    <property type="component" value="Unassembled WGS sequence"/>
</dbReference>
<dbReference type="InterPro" id="IPR049427">
    <property type="entry name" value="Acyl-ACP_TE_C"/>
</dbReference>
<evidence type="ECO:0000256" key="7">
    <source>
        <dbReference type="ARBA" id="ARBA00023160"/>
    </source>
</evidence>
<protein>
    <submittedName>
        <fullName evidence="10">Acyl-[acyl-carrier-protein] thioesterase</fullName>
    </submittedName>
</protein>
<dbReference type="GO" id="GO:0000036">
    <property type="term" value="F:acyl carrier activity"/>
    <property type="evidence" value="ECO:0007669"/>
    <property type="project" value="TreeGrafter"/>
</dbReference>
<evidence type="ECO:0000259" key="9">
    <source>
        <dbReference type="Pfam" id="PF20791"/>
    </source>
</evidence>
<evidence type="ECO:0000313" key="10">
    <source>
        <dbReference type="EMBL" id="HJH51056.1"/>
    </source>
</evidence>
<comment type="similarity">
    <text evidence="1">Belongs to the acyl-ACP thioesterase family.</text>
</comment>
<evidence type="ECO:0000256" key="2">
    <source>
        <dbReference type="ARBA" id="ARBA00022516"/>
    </source>
</evidence>
<evidence type="ECO:0000256" key="1">
    <source>
        <dbReference type="ARBA" id="ARBA00006500"/>
    </source>
</evidence>
<dbReference type="InterPro" id="IPR045023">
    <property type="entry name" value="FATA/B"/>
</dbReference>
<comment type="caution">
    <text evidence="10">The sequence shown here is derived from an EMBL/GenBank/DDBJ whole genome shotgun (WGS) entry which is preliminary data.</text>
</comment>
<feature type="domain" description="Acyl-ACP thioesterase N-terminal hotdog" evidence="8">
    <location>
        <begin position="5"/>
        <end position="131"/>
    </location>
</feature>
<evidence type="ECO:0000256" key="6">
    <source>
        <dbReference type="ARBA" id="ARBA00023098"/>
    </source>
</evidence>
<feature type="domain" description="Acyl-ACP thioesterase-like C-terminal" evidence="9">
    <location>
        <begin position="154"/>
        <end position="214"/>
    </location>
</feature>
<name>A0A9D2W0G3_9FIRM</name>
<accession>A0A9D2W0G3</accession>
<dbReference type="Gene3D" id="3.10.129.10">
    <property type="entry name" value="Hotdog Thioesterase"/>
    <property type="match status" value="1"/>
</dbReference>
<evidence type="ECO:0000256" key="4">
    <source>
        <dbReference type="ARBA" id="ARBA00022832"/>
    </source>
</evidence>
<organism evidence="10 11">
    <name type="scientific">Merdimonas faecis</name>
    <dbReference type="NCBI Taxonomy" id="1653435"/>
    <lineage>
        <taxon>Bacteria</taxon>
        <taxon>Bacillati</taxon>
        <taxon>Bacillota</taxon>
        <taxon>Clostridia</taxon>
        <taxon>Lachnospirales</taxon>
        <taxon>Lachnospiraceae</taxon>
        <taxon>Merdimonas</taxon>
    </lineage>
</organism>
<dbReference type="AlphaFoldDB" id="A0A9D2W0G3"/>
<dbReference type="CDD" id="cd00586">
    <property type="entry name" value="4HBT"/>
    <property type="match status" value="1"/>
</dbReference>
<keyword evidence="6" id="KW-0443">Lipid metabolism</keyword>
<keyword evidence="3" id="KW-0378">Hydrolase</keyword>
<gene>
    <name evidence="10" type="ORF">K8V39_12470</name>
</gene>
<evidence type="ECO:0000313" key="11">
    <source>
        <dbReference type="Proteomes" id="UP000813420"/>
    </source>
</evidence>
<dbReference type="Pfam" id="PF01643">
    <property type="entry name" value="Acyl-ACP_TE"/>
    <property type="match status" value="1"/>
</dbReference>
<evidence type="ECO:0000259" key="8">
    <source>
        <dbReference type="Pfam" id="PF01643"/>
    </source>
</evidence>
<keyword evidence="7" id="KW-0275">Fatty acid biosynthesis</keyword>
<keyword evidence="2" id="KW-0444">Lipid biosynthesis</keyword>
<keyword evidence="4" id="KW-0276">Fatty acid metabolism</keyword>
<reference evidence="10" key="1">
    <citation type="journal article" date="2021" name="PeerJ">
        <title>Extensive microbial diversity within the chicken gut microbiome revealed by metagenomics and culture.</title>
        <authorList>
            <person name="Gilroy R."/>
            <person name="Ravi A."/>
            <person name="Getino M."/>
            <person name="Pursley I."/>
            <person name="Horton D.L."/>
            <person name="Alikhan N.F."/>
            <person name="Baker D."/>
            <person name="Gharbi K."/>
            <person name="Hall N."/>
            <person name="Watson M."/>
            <person name="Adriaenssens E.M."/>
            <person name="Foster-Nyarko E."/>
            <person name="Jarju S."/>
            <person name="Secka A."/>
            <person name="Antonio M."/>
            <person name="Oren A."/>
            <person name="Chaudhuri R.R."/>
            <person name="La Ragione R."/>
            <person name="Hildebrand F."/>
            <person name="Pallen M.J."/>
        </authorList>
    </citation>
    <scope>NUCLEOTIDE SEQUENCE</scope>
    <source>
        <strain evidence="10">USAMLcec4-12693</strain>
    </source>
</reference>
<dbReference type="GO" id="GO:0016297">
    <property type="term" value="F:fatty acyl-[ACP] hydrolase activity"/>
    <property type="evidence" value="ECO:0007669"/>
    <property type="project" value="InterPro"/>
</dbReference>
<evidence type="ECO:0000256" key="3">
    <source>
        <dbReference type="ARBA" id="ARBA00022801"/>
    </source>
</evidence>